<organism evidence="4 5">
    <name type="scientific">Peronospora belbahrii</name>
    <dbReference type="NCBI Taxonomy" id="622444"/>
    <lineage>
        <taxon>Eukaryota</taxon>
        <taxon>Sar</taxon>
        <taxon>Stramenopiles</taxon>
        <taxon>Oomycota</taxon>
        <taxon>Peronosporomycetes</taxon>
        <taxon>Peronosporales</taxon>
        <taxon>Peronosporaceae</taxon>
        <taxon>Peronospora</taxon>
    </lineage>
</organism>
<evidence type="ECO:0000313" key="4">
    <source>
        <dbReference type="EMBL" id="CAH0513517.1"/>
    </source>
</evidence>
<dbReference type="InterPro" id="IPR015252">
    <property type="entry name" value="BRCA2_hlx"/>
</dbReference>
<feature type="domain" description="BRCA2 OB1" evidence="2">
    <location>
        <begin position="1105"/>
        <end position="1248"/>
    </location>
</feature>
<evidence type="ECO:0000259" key="3">
    <source>
        <dbReference type="Pfam" id="PF09169"/>
    </source>
</evidence>
<feature type="domain" description="Breast cancer type 2 susceptibility protein helical" evidence="3">
    <location>
        <begin position="1030"/>
        <end position="1100"/>
    </location>
</feature>
<evidence type="ECO:0000313" key="5">
    <source>
        <dbReference type="Proteomes" id="UP001158986"/>
    </source>
</evidence>
<dbReference type="PANTHER" id="PTHR11289:SF0">
    <property type="entry name" value="BREAST CANCER TYPE 2 SUSCEPTIBILITY PROTEIN"/>
    <property type="match status" value="1"/>
</dbReference>
<keyword evidence="5" id="KW-1185">Reference proteome</keyword>
<accession>A0ABN8CKE3</accession>
<dbReference type="InterPro" id="IPR015525">
    <property type="entry name" value="BRCA2"/>
</dbReference>
<evidence type="ECO:0000256" key="1">
    <source>
        <dbReference type="SAM" id="MobiDB-lite"/>
    </source>
</evidence>
<dbReference type="Proteomes" id="UP001158986">
    <property type="component" value="Unassembled WGS sequence"/>
</dbReference>
<feature type="compositionally biased region" description="Low complexity" evidence="1">
    <location>
        <begin position="76"/>
        <end position="85"/>
    </location>
</feature>
<name>A0ABN8CKE3_9STRA</name>
<feature type="region of interest" description="Disordered" evidence="1">
    <location>
        <begin position="931"/>
        <end position="953"/>
    </location>
</feature>
<protein>
    <recommendedName>
        <fullName evidence="6">Tower domain-containing protein</fullName>
    </recommendedName>
</protein>
<dbReference type="InterPro" id="IPR036315">
    <property type="entry name" value="BRCA2_hlx_sf"/>
</dbReference>
<comment type="caution">
    <text evidence="4">The sequence shown here is derived from an EMBL/GenBank/DDBJ whole genome shotgun (WGS) entry which is preliminary data.</text>
</comment>
<dbReference type="EMBL" id="CAKLCB010000014">
    <property type="protein sequence ID" value="CAH0513517.1"/>
    <property type="molecule type" value="Genomic_DNA"/>
</dbReference>
<dbReference type="Pfam" id="PF09169">
    <property type="entry name" value="BRCA-2_helical"/>
    <property type="match status" value="1"/>
</dbReference>
<dbReference type="SUPFAM" id="SSF50249">
    <property type="entry name" value="Nucleic acid-binding proteins"/>
    <property type="match status" value="2"/>
</dbReference>
<evidence type="ECO:0000259" key="2">
    <source>
        <dbReference type="Pfam" id="PF09103"/>
    </source>
</evidence>
<dbReference type="InterPro" id="IPR015187">
    <property type="entry name" value="BRCA2_OB_1"/>
</dbReference>
<reference evidence="4 5" key="1">
    <citation type="submission" date="2021-11" db="EMBL/GenBank/DDBJ databases">
        <authorList>
            <person name="Islam A."/>
            <person name="Islam S."/>
            <person name="Flora M.S."/>
            <person name="Rahman M."/>
            <person name="Ziaur R.M."/>
            <person name="Epstein J.H."/>
            <person name="Hassan M."/>
            <person name="Klassen M."/>
            <person name="Woodard K."/>
            <person name="Webb A."/>
            <person name="Webby R.J."/>
            <person name="El Zowalaty M.E."/>
        </authorList>
    </citation>
    <scope>NUCLEOTIDE SEQUENCE [LARGE SCALE GENOMIC DNA]</scope>
    <source>
        <strain evidence="4">Pbs1</strain>
    </source>
</reference>
<dbReference type="SUPFAM" id="SSF81872">
    <property type="entry name" value="BRCA2 helical domain"/>
    <property type="match status" value="1"/>
</dbReference>
<dbReference type="Gene3D" id="2.40.50.140">
    <property type="entry name" value="Nucleic acid-binding proteins"/>
    <property type="match status" value="2"/>
</dbReference>
<evidence type="ECO:0008006" key="6">
    <source>
        <dbReference type="Google" id="ProtNLM"/>
    </source>
</evidence>
<feature type="region of interest" description="Disordered" evidence="1">
    <location>
        <begin position="56"/>
        <end position="85"/>
    </location>
</feature>
<sequence length="1861" mass="206337">MQANKDTDWHEVFADLLVFEQDYDTAMHILMYQDEKVARLSVENTDPTTILRARRVKPHGNCVSTPRSTSKKRKGSGLSRKPLKKPSSSLLLSFTTSSSSVFSHGGRETRSADIVVQDTGTCNDAVVSIMGTEADFVPGKESVDVDINEIVDVDIGSSVPSADKRTALDQKCKKLHSGISGEIKVLSLFSTGSGKTVAVSKSRLREYEEKLCSKEESVPGSNGISTTMSSTATVPSLFSTGSGKTVTVSKSRLREYEEKLCSEEEFVPGSNGINTTMSSTATVPSLFSTGSGKTVTVSKSRLREYEEKLCSEEESVPGSNGISTTMSSTATVPSLFSTGSGKTVTVSKSRLREYEEKLCSEEESVPGSNGISTTMSSTATVPSLFSTGSGKTVTVSKSRLREYEEKLCSKEESVPGSNGINTTMSSTATVPSLFSTGSGKTVTVSKSRLREYEEKLCSEEESVPGSSGISTTMSSTATVPSLFSTGSGKTVTVSKSRLREYEEKLCSKEESVPGSNGINTTMSSTATVPSLFSTGSGKTVTVSKSRLREYEEKLCSEEESVPGSSGISTTMSSMATVPSLFSTGSGKTVTVSKSRLREYEEKLCSEEESVPGSSGISTTMSSTATVPSLFSTGSGKTVTVSKSRLREYEEKLCSEEESVPGSSGISTTMSSTATVPSLFSTGSGKTVTVSKSRLREYEEKLCSKEESVPGSNGISTTMSSMATVPSLFRTMSDKLFFEEKVLWASRNAVIAGAIEARWDISGSGVTRNGDDEVRVGKPCEIGLSMKIRADVLGSPRDILMHRVTDANDLGQVSRCRGRIVSSDWSRENVRQIEPHGSLGRGLNFCGDKENVHPESVLDRETAALEASKARESTLTSKQSSLRFVRKHREHQYNRHQAVMKRALKPSIEPHAKMISERRRFYPPLPSKRLCANDSGGLQDSVHPAPPGSKRRKAVAVGPEPFVYREIMKVSLTSLMRPYEDHSLVEKISERHRREVLNCVTAENAVNVCFARDGGLMCFFEVSYDKSLFMGPRELYRQLRVEKQILKTMGATFTWFLNHYRWIVWKLAATERFFPRILLKKYLTKDQVLKQITCRHQRELNDAQRPILKQILSRDASSRSCMVLCIAAVLPFPAETTNLVDQELPACWNMALVLTDGWHSVYAVPDAPLATALWKLDVASSIVGTKLATWNASLQNSSEGIDPLECAIVRELQWKNPLLAKEDLTEWPYLQLRYNSTRRVKFDTRLGVEKLRYVIPSNSRHRKQQPQLTFALLKSIPLKSLEVGGGMVRSVRVRVVRISPVLHLQAKEWTLGPRILCSEQLPLYFELRSEYGKAAAQKRRQQEDLDSIGDDWSGDDQINIPLPVPFIKVDVECTHASVNGYVGSGSGILTIWRPSEELLSGGIKEGIEYFVSSLTINWKLDGGRNHDAFLQLSSTKLTRFEEVCDEVLQSGDEGKNAAQLTRGQRVCLDVQQATMNYRENFEEILNGRRNERRPAIDVCVYVVLVAAREAQDDFIPSVERQTEASLLDPGIKLKESRYVEHVFVTDQSCHLMCIRVSGMNVSMPTKTNQNSPLGCALSSSFDFRRGNKSIWKEGTVLCLSGLEISHYDEKLRVLDCVLVESTQIVTFPSKQSPYWNHFNLLQREAGIVATRSSSVRNFATVITQLKRYVERDILQVECVPFKACNELHVEAVEQERLTQDVQAYERDEDVTGQERDGKASSTLRQLTWEANVIKIMPLTGVSRLVFPSDVIAFACVSIETDDDTFRMVYLTREVMLSMQTLLKEVEYRHQEDAANGTDFALAQTITELLGKTTMCNTDFVFRFEVRQFTNERLINSWKPWERLHASYWIAETITSTRIRLLR</sequence>
<gene>
    <name evidence="4" type="ORF">PBS001_LOCUS325</name>
</gene>
<dbReference type="PANTHER" id="PTHR11289">
    <property type="entry name" value="BREAST CANCER TYPE 2 SUSCEPTIBILITY PROTEIN BRCA2"/>
    <property type="match status" value="1"/>
</dbReference>
<proteinExistence type="predicted"/>
<dbReference type="InterPro" id="IPR012340">
    <property type="entry name" value="NA-bd_OB-fold"/>
</dbReference>
<dbReference type="Pfam" id="PF09103">
    <property type="entry name" value="BRCA-2_OB1"/>
    <property type="match status" value="1"/>
</dbReference>